<proteinExistence type="predicted"/>
<dbReference type="AlphaFoldDB" id="A0A371ECI2"/>
<reference evidence="2" key="1">
    <citation type="submission" date="2018-05" db="EMBL/GenBank/DDBJ databases">
        <title>Draft genome of Mucuna pruriens seed.</title>
        <authorList>
            <person name="Nnadi N.E."/>
            <person name="Vos R."/>
            <person name="Hasami M.H."/>
            <person name="Devisetty U.K."/>
            <person name="Aguiy J.C."/>
        </authorList>
    </citation>
    <scope>NUCLEOTIDE SEQUENCE [LARGE SCALE GENOMIC DNA]</scope>
    <source>
        <strain evidence="2">JCA_2017</strain>
    </source>
</reference>
<evidence type="ECO:0000256" key="1">
    <source>
        <dbReference type="SAM" id="MobiDB-lite"/>
    </source>
</evidence>
<name>A0A371ECI2_MUCPR</name>
<evidence type="ECO:0000313" key="3">
    <source>
        <dbReference type="Proteomes" id="UP000257109"/>
    </source>
</evidence>
<dbReference type="OrthoDB" id="1740536at2759"/>
<dbReference type="Proteomes" id="UP000257109">
    <property type="component" value="Unassembled WGS sequence"/>
</dbReference>
<gene>
    <name evidence="2" type="ORF">CR513_57793</name>
</gene>
<feature type="non-terminal residue" evidence="2">
    <location>
        <position position="1"/>
    </location>
</feature>
<accession>A0A371ECI2</accession>
<organism evidence="2 3">
    <name type="scientific">Mucuna pruriens</name>
    <name type="common">Velvet bean</name>
    <name type="synonym">Dolichos pruriens</name>
    <dbReference type="NCBI Taxonomy" id="157652"/>
    <lineage>
        <taxon>Eukaryota</taxon>
        <taxon>Viridiplantae</taxon>
        <taxon>Streptophyta</taxon>
        <taxon>Embryophyta</taxon>
        <taxon>Tracheophyta</taxon>
        <taxon>Spermatophyta</taxon>
        <taxon>Magnoliopsida</taxon>
        <taxon>eudicotyledons</taxon>
        <taxon>Gunneridae</taxon>
        <taxon>Pentapetalae</taxon>
        <taxon>rosids</taxon>
        <taxon>fabids</taxon>
        <taxon>Fabales</taxon>
        <taxon>Fabaceae</taxon>
        <taxon>Papilionoideae</taxon>
        <taxon>50 kb inversion clade</taxon>
        <taxon>NPAAA clade</taxon>
        <taxon>indigoferoid/millettioid clade</taxon>
        <taxon>Phaseoleae</taxon>
        <taxon>Mucuna</taxon>
    </lineage>
</organism>
<keyword evidence="3" id="KW-1185">Reference proteome</keyword>
<feature type="region of interest" description="Disordered" evidence="1">
    <location>
        <begin position="183"/>
        <end position="219"/>
    </location>
</feature>
<sequence length="260" mass="30123">MSRLTTPLFLHNSKSWWWTHLTTPKTHRFTYKLSKCKCISVGEMTSLAASYSLAHREGDLVVAFVSQFVASRAKQLKVDDPDQKFFVKAFQKGLKAGLFSNSLALRKLASMGNKHVESGEDKEDQLHVEREVPTMVKKVIQEEWCEFHRVRGHTTESCHVLKNQIEKMIQDGYLSQFVKHKEDEKMERKDEAKRDKCNNTTPLRDNSYHIQGRGERENDNVRKKALCQIDNNDSGKATSSPKFAHYFLKCRLRGNDFTLR</sequence>
<feature type="compositionally biased region" description="Basic and acidic residues" evidence="1">
    <location>
        <begin position="183"/>
        <end position="197"/>
    </location>
</feature>
<evidence type="ECO:0000313" key="2">
    <source>
        <dbReference type="EMBL" id="RDX63743.1"/>
    </source>
</evidence>
<protein>
    <submittedName>
        <fullName evidence="2">Uncharacterized protein</fullName>
    </submittedName>
</protein>
<comment type="caution">
    <text evidence="2">The sequence shown here is derived from an EMBL/GenBank/DDBJ whole genome shotgun (WGS) entry which is preliminary data.</text>
</comment>
<dbReference type="EMBL" id="QJKJ01014736">
    <property type="protein sequence ID" value="RDX63743.1"/>
    <property type="molecule type" value="Genomic_DNA"/>
</dbReference>